<feature type="compositionally biased region" description="Acidic residues" evidence="1">
    <location>
        <begin position="1"/>
        <end position="13"/>
    </location>
</feature>
<dbReference type="Proteomes" id="UP001152797">
    <property type="component" value="Unassembled WGS sequence"/>
</dbReference>
<evidence type="ECO:0000313" key="3">
    <source>
        <dbReference type="EMBL" id="CAL1170309.1"/>
    </source>
</evidence>
<organism evidence="2">
    <name type="scientific">Cladocopium goreaui</name>
    <dbReference type="NCBI Taxonomy" id="2562237"/>
    <lineage>
        <taxon>Eukaryota</taxon>
        <taxon>Sar</taxon>
        <taxon>Alveolata</taxon>
        <taxon>Dinophyceae</taxon>
        <taxon>Suessiales</taxon>
        <taxon>Symbiodiniaceae</taxon>
        <taxon>Cladocopium</taxon>
    </lineage>
</organism>
<feature type="compositionally biased region" description="Basic and acidic residues" evidence="1">
    <location>
        <begin position="256"/>
        <end position="265"/>
    </location>
</feature>
<dbReference type="EMBL" id="CAMXCT010006611">
    <property type="protein sequence ID" value="CAI4016934.1"/>
    <property type="molecule type" value="Genomic_DNA"/>
</dbReference>
<proteinExistence type="predicted"/>
<reference evidence="3" key="2">
    <citation type="submission" date="2024-04" db="EMBL/GenBank/DDBJ databases">
        <authorList>
            <person name="Chen Y."/>
            <person name="Shah S."/>
            <person name="Dougan E. K."/>
            <person name="Thang M."/>
            <person name="Chan C."/>
        </authorList>
    </citation>
    <scope>NUCLEOTIDE SEQUENCE [LARGE SCALE GENOMIC DNA]</scope>
</reference>
<dbReference type="AlphaFoldDB" id="A0A9P1GLW7"/>
<reference evidence="2" key="1">
    <citation type="submission" date="2022-10" db="EMBL/GenBank/DDBJ databases">
        <authorList>
            <person name="Chen Y."/>
            <person name="Dougan E. K."/>
            <person name="Chan C."/>
            <person name="Rhodes N."/>
            <person name="Thang M."/>
        </authorList>
    </citation>
    <scope>NUCLEOTIDE SEQUENCE</scope>
</reference>
<evidence type="ECO:0000256" key="1">
    <source>
        <dbReference type="SAM" id="MobiDB-lite"/>
    </source>
</evidence>
<dbReference type="EMBL" id="CAMXCT030006611">
    <property type="protein sequence ID" value="CAL4804246.1"/>
    <property type="molecule type" value="Genomic_DNA"/>
</dbReference>
<dbReference type="EMBL" id="CAMXCT020006611">
    <property type="protein sequence ID" value="CAL1170309.1"/>
    <property type="molecule type" value="Genomic_DNA"/>
</dbReference>
<sequence>MESWLDLESDGELEEHVEPKFGAENSQDPHDPHAASSFEDQEALSAVDKEMSEEHVASEPCQADGAARSEASGEARGEAREGNAEEEMSEDNVAPEPFQEAPVNDAENDKEMSEDILASEPLQEDHLAFSEEKMDEDSQLANARCNDSQLAAEELTAVEDVGSCEVQVVEEVDYEDSNLSDGELLEDAKSLATDAESEDEAASATSAAEAEDAEAEDSEASEDSTSSSAKERRHKRRRRSSHHGHRRRRRRHHSSRDRDRHDTSRGRRKRLKTEKDNSGEANKQPVVPRAQREVYV</sequence>
<feature type="region of interest" description="Disordered" evidence="1">
    <location>
        <begin position="173"/>
        <end position="296"/>
    </location>
</feature>
<protein>
    <submittedName>
        <fullName evidence="2">Uncharacterized protein</fullName>
    </submittedName>
</protein>
<comment type="caution">
    <text evidence="2">The sequence shown here is derived from an EMBL/GenBank/DDBJ whole genome shotgun (WGS) entry which is preliminary data.</text>
</comment>
<feature type="compositionally biased region" description="Basic and acidic residues" evidence="1">
    <location>
        <begin position="14"/>
        <end position="33"/>
    </location>
</feature>
<feature type="compositionally biased region" description="Basic and acidic residues" evidence="1">
    <location>
        <begin position="71"/>
        <end position="83"/>
    </location>
</feature>
<keyword evidence="4" id="KW-1185">Reference proteome</keyword>
<feature type="compositionally biased region" description="Basic and acidic residues" evidence="1">
    <location>
        <begin position="47"/>
        <end position="57"/>
    </location>
</feature>
<feature type="non-terminal residue" evidence="2">
    <location>
        <position position="1"/>
    </location>
</feature>
<evidence type="ECO:0000313" key="2">
    <source>
        <dbReference type="EMBL" id="CAI4016934.1"/>
    </source>
</evidence>
<feature type="compositionally biased region" description="Basic residues" evidence="1">
    <location>
        <begin position="231"/>
        <end position="255"/>
    </location>
</feature>
<accession>A0A9P1GLW7</accession>
<name>A0A9P1GLW7_9DINO</name>
<evidence type="ECO:0000313" key="4">
    <source>
        <dbReference type="Proteomes" id="UP001152797"/>
    </source>
</evidence>
<feature type="compositionally biased region" description="Acidic residues" evidence="1">
    <location>
        <begin position="209"/>
        <end position="222"/>
    </location>
</feature>
<feature type="region of interest" description="Disordered" evidence="1">
    <location>
        <begin position="1"/>
        <end position="122"/>
    </location>
</feature>
<gene>
    <name evidence="2" type="ORF">C1SCF055_LOCUS41619</name>
</gene>